<gene>
    <name evidence="1" type="ORF">Pmar_PMAR021595</name>
</gene>
<name>C5L7U2_PERM5</name>
<dbReference type="EMBL" id="GG679924">
    <property type="protein sequence ID" value="EER07201.1"/>
    <property type="molecule type" value="Genomic_DNA"/>
</dbReference>
<sequence length="233" mass="26272">MLELGTDGLLQEFTPEEIAMLKERWAGVDIFKDVFDNLGMIGQLLTLKDKATSKLYIAVNTHLYHSPKAPHVKVLQTHMIMKALERLLAEIPEAVPIFCGDLNSSFPAEVVVDYITRGDMPADHRDWRNGPFFTWTNRECEGADRSTVKGPLGIPLHHGVKNLEHVPEEGYTNAVCGWAGIIDHIFYDRRHLRPVWSLPILSKADIESCNGALPYKSYGSDHCMLTTEFQTLL</sequence>
<keyword evidence="2" id="KW-1185">Reference proteome</keyword>
<dbReference type="AlphaFoldDB" id="C5L7U2"/>
<dbReference type="InterPro" id="IPR036691">
    <property type="entry name" value="Endo/exonu/phosph_ase_sf"/>
</dbReference>
<organism evidence="2">
    <name type="scientific">Perkinsus marinus (strain ATCC 50983 / TXsc)</name>
    <dbReference type="NCBI Taxonomy" id="423536"/>
    <lineage>
        <taxon>Eukaryota</taxon>
        <taxon>Sar</taxon>
        <taxon>Alveolata</taxon>
        <taxon>Perkinsozoa</taxon>
        <taxon>Perkinsea</taxon>
        <taxon>Perkinsida</taxon>
        <taxon>Perkinsidae</taxon>
        <taxon>Perkinsus</taxon>
    </lineage>
</organism>
<dbReference type="Proteomes" id="UP000007800">
    <property type="component" value="Unassembled WGS sequence"/>
</dbReference>
<dbReference type="InterPro" id="IPR050410">
    <property type="entry name" value="CCR4/nocturin_mRNA_transcr"/>
</dbReference>
<dbReference type="InParanoid" id="C5L7U2"/>
<accession>C5L7U2</accession>
<dbReference type="PANTHER" id="PTHR12121:SF37">
    <property type="entry name" value="2',5'-PHOSPHODIESTERASE 12"/>
    <property type="match status" value="1"/>
</dbReference>
<protein>
    <submittedName>
        <fullName evidence="1">Carbon catabolite repressor protein, putative</fullName>
    </submittedName>
</protein>
<dbReference type="PANTHER" id="PTHR12121">
    <property type="entry name" value="CARBON CATABOLITE REPRESSOR PROTEIN 4"/>
    <property type="match status" value="1"/>
</dbReference>
<dbReference type="SUPFAM" id="SSF56219">
    <property type="entry name" value="DNase I-like"/>
    <property type="match status" value="1"/>
</dbReference>
<dbReference type="OrthoDB" id="412787at2759"/>
<evidence type="ECO:0000313" key="2">
    <source>
        <dbReference type="Proteomes" id="UP000007800"/>
    </source>
</evidence>
<dbReference type="GO" id="GO:0005739">
    <property type="term" value="C:mitochondrion"/>
    <property type="evidence" value="ECO:0007669"/>
    <property type="project" value="TreeGrafter"/>
</dbReference>
<dbReference type="GeneID" id="9059881"/>
<reference evidence="1 2" key="1">
    <citation type="submission" date="2008-07" db="EMBL/GenBank/DDBJ databases">
        <authorList>
            <person name="El-Sayed N."/>
            <person name="Caler E."/>
            <person name="Inman J."/>
            <person name="Amedeo P."/>
            <person name="Hass B."/>
            <person name="Wortman J."/>
        </authorList>
    </citation>
    <scope>NUCLEOTIDE SEQUENCE [LARGE SCALE GENOMIC DNA]</scope>
    <source>
        <strain evidence="2">ATCC 50983 / TXsc</strain>
    </source>
</reference>
<dbReference type="RefSeq" id="XP_002775385.1">
    <property type="nucleotide sequence ID" value="XM_002775339.1"/>
</dbReference>
<evidence type="ECO:0000313" key="1">
    <source>
        <dbReference type="EMBL" id="EER07201.1"/>
    </source>
</evidence>
<dbReference type="GO" id="GO:0000288">
    <property type="term" value="P:nuclear-transcribed mRNA catabolic process, deadenylation-dependent decay"/>
    <property type="evidence" value="ECO:0007669"/>
    <property type="project" value="TreeGrafter"/>
</dbReference>
<proteinExistence type="predicted"/>
<dbReference type="OMA" id="HCKEGVA"/>
<dbReference type="Gene3D" id="3.60.10.10">
    <property type="entry name" value="Endonuclease/exonuclease/phosphatase"/>
    <property type="match status" value="1"/>
</dbReference>
<dbReference type="GO" id="GO:0000175">
    <property type="term" value="F:3'-5'-RNA exonuclease activity"/>
    <property type="evidence" value="ECO:0007669"/>
    <property type="project" value="TreeGrafter"/>
</dbReference>